<comment type="caution">
    <text evidence="2">The sequence shown here is derived from an EMBL/GenBank/DDBJ whole genome shotgun (WGS) entry which is preliminary data.</text>
</comment>
<feature type="compositionally biased region" description="Low complexity" evidence="1">
    <location>
        <begin position="196"/>
        <end position="221"/>
    </location>
</feature>
<feature type="region of interest" description="Disordered" evidence="1">
    <location>
        <begin position="145"/>
        <end position="241"/>
    </location>
</feature>
<dbReference type="AlphaFoldDB" id="A0A835T1B7"/>
<organism evidence="2 3">
    <name type="scientific">Chlamydomonas schloesseri</name>
    <dbReference type="NCBI Taxonomy" id="2026947"/>
    <lineage>
        <taxon>Eukaryota</taxon>
        <taxon>Viridiplantae</taxon>
        <taxon>Chlorophyta</taxon>
        <taxon>core chlorophytes</taxon>
        <taxon>Chlorophyceae</taxon>
        <taxon>CS clade</taxon>
        <taxon>Chlamydomonadales</taxon>
        <taxon>Chlamydomonadaceae</taxon>
        <taxon>Chlamydomonas</taxon>
    </lineage>
</organism>
<proteinExistence type="predicted"/>
<feature type="compositionally biased region" description="Basic residues" evidence="1">
    <location>
        <begin position="161"/>
        <end position="194"/>
    </location>
</feature>
<gene>
    <name evidence="2" type="ORF">HYH02_011449</name>
</gene>
<name>A0A835T1B7_9CHLO</name>
<protein>
    <submittedName>
        <fullName evidence="2">Uncharacterized protein</fullName>
    </submittedName>
</protein>
<reference evidence="2" key="1">
    <citation type="journal article" date="2020" name="bioRxiv">
        <title>Comparative genomics of Chlamydomonas.</title>
        <authorList>
            <person name="Craig R.J."/>
            <person name="Hasan A.R."/>
            <person name="Ness R.W."/>
            <person name="Keightley P.D."/>
        </authorList>
    </citation>
    <scope>NUCLEOTIDE SEQUENCE</scope>
    <source>
        <strain evidence="2">CCAP 11/173</strain>
    </source>
</reference>
<sequence>MPANHVLNSALAPILDQARSDKQLGAAFASNPLLESLLRPTRSKLLTSSKEAFTDAVHEQLLAKQAQAEADFQCAAASSVPEVALARTAAAMNNYKAALEVSKYEQEVEGMRTVARGHKAFMAMQLKGSQDVQTLLRATAEMKRFQKQAGVASSDSEGERCRRRKRSKSSKASKSRKDRKSGGTRRPRSRKGGRGRSPSPSDSPSSSDVDSSDGDASSSSDSEGEQVYTRGCGHCGSSKHQWKECSKLASLKPADRKKRVEQLELRFQHRR</sequence>
<evidence type="ECO:0000313" key="3">
    <source>
        <dbReference type="Proteomes" id="UP000613740"/>
    </source>
</evidence>
<dbReference type="Proteomes" id="UP000613740">
    <property type="component" value="Unassembled WGS sequence"/>
</dbReference>
<dbReference type="EMBL" id="JAEHOD010000048">
    <property type="protein sequence ID" value="KAG2437018.1"/>
    <property type="molecule type" value="Genomic_DNA"/>
</dbReference>
<evidence type="ECO:0000313" key="2">
    <source>
        <dbReference type="EMBL" id="KAG2437018.1"/>
    </source>
</evidence>
<evidence type="ECO:0000256" key="1">
    <source>
        <dbReference type="SAM" id="MobiDB-lite"/>
    </source>
</evidence>
<keyword evidence="3" id="KW-1185">Reference proteome</keyword>
<accession>A0A835T1B7</accession>